<dbReference type="PANTHER" id="PTHR30537">
    <property type="entry name" value="HTH-TYPE TRANSCRIPTIONAL REGULATOR"/>
    <property type="match status" value="1"/>
</dbReference>
<name>A0A6L6PD83_9BURK</name>
<dbReference type="Pfam" id="PF00126">
    <property type="entry name" value="HTH_1"/>
    <property type="match status" value="1"/>
</dbReference>
<evidence type="ECO:0000313" key="7">
    <source>
        <dbReference type="Proteomes" id="UP000475582"/>
    </source>
</evidence>
<evidence type="ECO:0000256" key="1">
    <source>
        <dbReference type="ARBA" id="ARBA00009437"/>
    </source>
</evidence>
<dbReference type="SUPFAM" id="SSF46785">
    <property type="entry name" value="Winged helix' DNA-binding domain"/>
    <property type="match status" value="1"/>
</dbReference>
<evidence type="ECO:0000256" key="2">
    <source>
        <dbReference type="ARBA" id="ARBA00023015"/>
    </source>
</evidence>
<protein>
    <submittedName>
        <fullName evidence="6">LysR family transcriptional regulator</fullName>
    </submittedName>
</protein>
<sequence length="306" mass="33721">MDRLTCMQVFVRAVELGSISSAAEDLNISSQLAGKQVRALEQSLGIKLLNRTTRRQSLTDVGTVFYERARTILAEMEAAEALVEDARALPRGRLRISAPITFGSRALAPALVEYLRLYPDVTTDLSLSNRTVDLVEEGFDVVFRTGELPDSSLVARRLAPYRMALCAAPAYLKAAGTPHKPEDLPRHECLVFSHTALRTQWEFDGVEGRVSIAINGRFSTDSSEALRAAAVAGQGLILQPRELLNEDMAAGRLVRLMPDYEPVARALHLLYTADRRMTPKLRSFLDFAVEKFGPVNGQGTVRPTLP</sequence>
<dbReference type="InterPro" id="IPR058163">
    <property type="entry name" value="LysR-type_TF_proteobact-type"/>
</dbReference>
<keyword evidence="4" id="KW-0804">Transcription</keyword>
<organism evidence="6 7">
    <name type="scientific">Duganella radicis</name>
    <dbReference type="NCBI Taxonomy" id="551988"/>
    <lineage>
        <taxon>Bacteria</taxon>
        <taxon>Pseudomonadati</taxon>
        <taxon>Pseudomonadota</taxon>
        <taxon>Betaproteobacteria</taxon>
        <taxon>Burkholderiales</taxon>
        <taxon>Oxalobacteraceae</taxon>
        <taxon>Telluria group</taxon>
        <taxon>Duganella</taxon>
    </lineage>
</organism>
<dbReference type="RefSeq" id="WP_155461836.1">
    <property type="nucleotide sequence ID" value="NZ_WNKY01000001.1"/>
</dbReference>
<dbReference type="Proteomes" id="UP000475582">
    <property type="component" value="Unassembled WGS sequence"/>
</dbReference>
<dbReference type="EMBL" id="WNKY01000001">
    <property type="protein sequence ID" value="MTV36507.1"/>
    <property type="molecule type" value="Genomic_DNA"/>
</dbReference>
<dbReference type="Pfam" id="PF03466">
    <property type="entry name" value="LysR_substrate"/>
    <property type="match status" value="1"/>
</dbReference>
<reference evidence="6 7" key="1">
    <citation type="submission" date="2019-11" db="EMBL/GenBank/DDBJ databases">
        <title>Type strains purchased from KCTC, JCM and DSMZ.</title>
        <authorList>
            <person name="Lu H."/>
        </authorList>
    </citation>
    <scope>NUCLEOTIDE SEQUENCE [LARGE SCALE GENOMIC DNA]</scope>
    <source>
        <strain evidence="6 7">KCTC 22382</strain>
    </source>
</reference>
<comment type="similarity">
    <text evidence="1">Belongs to the LysR transcriptional regulatory family.</text>
</comment>
<dbReference type="SUPFAM" id="SSF53850">
    <property type="entry name" value="Periplasmic binding protein-like II"/>
    <property type="match status" value="1"/>
</dbReference>
<dbReference type="GO" id="GO:0003700">
    <property type="term" value="F:DNA-binding transcription factor activity"/>
    <property type="evidence" value="ECO:0007669"/>
    <property type="project" value="InterPro"/>
</dbReference>
<dbReference type="Gene3D" id="1.10.10.10">
    <property type="entry name" value="Winged helix-like DNA-binding domain superfamily/Winged helix DNA-binding domain"/>
    <property type="match status" value="1"/>
</dbReference>
<dbReference type="FunFam" id="1.10.10.10:FF:000001">
    <property type="entry name" value="LysR family transcriptional regulator"/>
    <property type="match status" value="1"/>
</dbReference>
<gene>
    <name evidence="6" type="ORF">GM676_02775</name>
</gene>
<dbReference type="AlphaFoldDB" id="A0A6L6PD83"/>
<feature type="domain" description="HTH lysR-type" evidence="5">
    <location>
        <begin position="1"/>
        <end position="59"/>
    </location>
</feature>
<dbReference type="InterPro" id="IPR000847">
    <property type="entry name" value="LysR_HTH_N"/>
</dbReference>
<evidence type="ECO:0000256" key="4">
    <source>
        <dbReference type="ARBA" id="ARBA00023163"/>
    </source>
</evidence>
<dbReference type="PROSITE" id="PS50931">
    <property type="entry name" value="HTH_LYSR"/>
    <property type="match status" value="1"/>
</dbReference>
<dbReference type="InterPro" id="IPR036388">
    <property type="entry name" value="WH-like_DNA-bd_sf"/>
</dbReference>
<dbReference type="InterPro" id="IPR005119">
    <property type="entry name" value="LysR_subst-bd"/>
</dbReference>
<dbReference type="OrthoDB" id="9026421at2"/>
<dbReference type="GO" id="GO:0043565">
    <property type="term" value="F:sequence-specific DNA binding"/>
    <property type="evidence" value="ECO:0007669"/>
    <property type="project" value="TreeGrafter"/>
</dbReference>
<evidence type="ECO:0000256" key="3">
    <source>
        <dbReference type="ARBA" id="ARBA00023125"/>
    </source>
</evidence>
<dbReference type="FunFam" id="3.40.190.290:FF:000001">
    <property type="entry name" value="Transcriptional regulator, LysR family"/>
    <property type="match status" value="1"/>
</dbReference>
<evidence type="ECO:0000259" key="5">
    <source>
        <dbReference type="PROSITE" id="PS50931"/>
    </source>
</evidence>
<dbReference type="GO" id="GO:0006351">
    <property type="term" value="P:DNA-templated transcription"/>
    <property type="evidence" value="ECO:0007669"/>
    <property type="project" value="TreeGrafter"/>
</dbReference>
<dbReference type="Gene3D" id="3.40.190.290">
    <property type="match status" value="1"/>
</dbReference>
<keyword evidence="2" id="KW-0805">Transcription regulation</keyword>
<accession>A0A6L6PD83</accession>
<comment type="caution">
    <text evidence="6">The sequence shown here is derived from an EMBL/GenBank/DDBJ whole genome shotgun (WGS) entry which is preliminary data.</text>
</comment>
<keyword evidence="7" id="KW-1185">Reference proteome</keyword>
<proteinExistence type="inferred from homology"/>
<dbReference type="InterPro" id="IPR036390">
    <property type="entry name" value="WH_DNA-bd_sf"/>
</dbReference>
<evidence type="ECO:0000313" key="6">
    <source>
        <dbReference type="EMBL" id="MTV36507.1"/>
    </source>
</evidence>
<dbReference type="CDD" id="cd08477">
    <property type="entry name" value="PBP2_CrgA_like_8"/>
    <property type="match status" value="1"/>
</dbReference>
<dbReference type="PANTHER" id="PTHR30537:SF5">
    <property type="entry name" value="HTH-TYPE TRANSCRIPTIONAL ACTIVATOR TTDR-RELATED"/>
    <property type="match status" value="1"/>
</dbReference>
<keyword evidence="3" id="KW-0238">DNA-binding</keyword>